<dbReference type="Gene3D" id="3.40.50.720">
    <property type="entry name" value="NAD(P)-binding Rossmann-like Domain"/>
    <property type="match status" value="1"/>
</dbReference>
<dbReference type="PANTHER" id="PTHR42813">
    <property type="entry name" value="ZINC-TYPE ALCOHOL DEHYDROGENASE-LIKE"/>
    <property type="match status" value="1"/>
</dbReference>
<dbReference type="Proteomes" id="UP000076761">
    <property type="component" value="Unassembled WGS sequence"/>
</dbReference>
<name>A0A165MUK2_9AGAM</name>
<dbReference type="InterPro" id="IPR013154">
    <property type="entry name" value="ADH-like_N"/>
</dbReference>
<accession>A0A165MUK2</accession>
<feature type="domain" description="Alcohol dehydrogenase-like C-terminal" evidence="4">
    <location>
        <begin position="260"/>
        <end position="365"/>
    </location>
</feature>
<dbReference type="SUPFAM" id="SSF51735">
    <property type="entry name" value="NAD(P)-binding Rossmann-fold domains"/>
    <property type="match status" value="1"/>
</dbReference>
<dbReference type="Pfam" id="PF00107">
    <property type="entry name" value="ADH_zinc_N"/>
    <property type="match status" value="1"/>
</dbReference>
<evidence type="ECO:0000313" key="6">
    <source>
        <dbReference type="EMBL" id="KZT18802.1"/>
    </source>
</evidence>
<dbReference type="PANTHER" id="PTHR42813:SF2">
    <property type="entry name" value="DEHYDROGENASE, ZINC-CONTAINING, PUTATIVE (AFU_ORTHOLOGUE AFUA_2G02810)-RELATED"/>
    <property type="match status" value="1"/>
</dbReference>
<evidence type="ECO:0000259" key="4">
    <source>
        <dbReference type="Pfam" id="PF00107"/>
    </source>
</evidence>
<dbReference type="STRING" id="1314782.A0A165MUK2"/>
<dbReference type="Pfam" id="PF08240">
    <property type="entry name" value="ADH_N"/>
    <property type="match status" value="1"/>
</dbReference>
<evidence type="ECO:0000256" key="1">
    <source>
        <dbReference type="ARBA" id="ARBA00001947"/>
    </source>
</evidence>
<keyword evidence="3" id="KW-0862">Zinc</keyword>
<feature type="domain" description="Alcohol dehydrogenase-like N-terminal" evidence="5">
    <location>
        <begin position="38"/>
        <end position="152"/>
    </location>
</feature>
<reference evidence="6 7" key="1">
    <citation type="journal article" date="2016" name="Mol. Biol. Evol.">
        <title>Comparative Genomics of Early-Diverging Mushroom-Forming Fungi Provides Insights into the Origins of Lignocellulose Decay Capabilities.</title>
        <authorList>
            <person name="Nagy L.G."/>
            <person name="Riley R."/>
            <person name="Tritt A."/>
            <person name="Adam C."/>
            <person name="Daum C."/>
            <person name="Floudas D."/>
            <person name="Sun H."/>
            <person name="Yadav J.S."/>
            <person name="Pangilinan J."/>
            <person name="Larsson K.H."/>
            <person name="Matsuura K."/>
            <person name="Barry K."/>
            <person name="Labutti K."/>
            <person name="Kuo R."/>
            <person name="Ohm R.A."/>
            <person name="Bhattacharya S.S."/>
            <person name="Shirouzu T."/>
            <person name="Yoshinaga Y."/>
            <person name="Martin F.M."/>
            <person name="Grigoriev I.V."/>
            <person name="Hibbett D.S."/>
        </authorList>
    </citation>
    <scope>NUCLEOTIDE SEQUENCE [LARGE SCALE GENOMIC DNA]</scope>
    <source>
        <strain evidence="6 7">HHB14362 ss-1</strain>
    </source>
</reference>
<dbReference type="InParanoid" id="A0A165MUK2"/>
<proteinExistence type="predicted"/>
<sequence>MAGQASYSSEGTQTAVRWYPPAYDVRVESVPLPSIENPDDAIVKIKLGGLCGSDLHVYRGHEDVNAPLICGHEFVGEVVALGASFASSASGRPVLYSSLHVGDKVVSPFTVTCGECHFCRVGSTCRCLHSQLFGIPALPGGQAQYVRVPKAGGTLFKIEGRMSQISDASLILLGDILPTGVFAVLQAMQHPKLLPVFTSQPYPFSSQPFATMLQNNGTELPQSLIREEDKVLTVAVVGLGPVGICAIVSLLDFLEKSKAAFKVVAIDPIEDRRKKVQEVYKLIDEKARGNGTFEVASIDEGKKIVNQWTNGTGCNAVLEIVGNNSALTLAYELVRPFGVISSVGVHQGPQLPFTGRQVYDKNVSFEFGRCPVRATLPIALEVLLKHQDVFGGVGGAASLVEKIVGFDQAVESYELFDKGKCGKVLFDPWR</sequence>
<evidence type="ECO:0000256" key="3">
    <source>
        <dbReference type="ARBA" id="ARBA00022833"/>
    </source>
</evidence>
<dbReference type="GO" id="GO:0046872">
    <property type="term" value="F:metal ion binding"/>
    <property type="evidence" value="ECO:0007669"/>
    <property type="project" value="UniProtKB-KW"/>
</dbReference>
<dbReference type="InterPro" id="IPR011032">
    <property type="entry name" value="GroES-like_sf"/>
</dbReference>
<dbReference type="OrthoDB" id="3941538at2759"/>
<dbReference type="Gene3D" id="3.90.180.10">
    <property type="entry name" value="Medium-chain alcohol dehydrogenases, catalytic domain"/>
    <property type="match status" value="1"/>
</dbReference>
<protein>
    <recommendedName>
        <fullName evidence="8">Alcohol dehydrogenase</fullName>
    </recommendedName>
</protein>
<evidence type="ECO:0000256" key="2">
    <source>
        <dbReference type="ARBA" id="ARBA00022723"/>
    </source>
</evidence>
<gene>
    <name evidence="6" type="ORF">NEOLEDRAFT_1142908</name>
</gene>
<evidence type="ECO:0000259" key="5">
    <source>
        <dbReference type="Pfam" id="PF08240"/>
    </source>
</evidence>
<evidence type="ECO:0000313" key="7">
    <source>
        <dbReference type="Proteomes" id="UP000076761"/>
    </source>
</evidence>
<keyword evidence="2" id="KW-0479">Metal-binding</keyword>
<dbReference type="SUPFAM" id="SSF50129">
    <property type="entry name" value="GroES-like"/>
    <property type="match status" value="1"/>
</dbReference>
<dbReference type="InterPro" id="IPR036291">
    <property type="entry name" value="NAD(P)-bd_dom_sf"/>
</dbReference>
<dbReference type="EMBL" id="KV425661">
    <property type="protein sequence ID" value="KZT18802.1"/>
    <property type="molecule type" value="Genomic_DNA"/>
</dbReference>
<dbReference type="AlphaFoldDB" id="A0A165MUK2"/>
<evidence type="ECO:0008006" key="8">
    <source>
        <dbReference type="Google" id="ProtNLM"/>
    </source>
</evidence>
<organism evidence="6 7">
    <name type="scientific">Neolentinus lepideus HHB14362 ss-1</name>
    <dbReference type="NCBI Taxonomy" id="1314782"/>
    <lineage>
        <taxon>Eukaryota</taxon>
        <taxon>Fungi</taxon>
        <taxon>Dikarya</taxon>
        <taxon>Basidiomycota</taxon>
        <taxon>Agaricomycotina</taxon>
        <taxon>Agaricomycetes</taxon>
        <taxon>Gloeophyllales</taxon>
        <taxon>Gloeophyllaceae</taxon>
        <taxon>Neolentinus</taxon>
    </lineage>
</organism>
<comment type="cofactor">
    <cofactor evidence="1">
        <name>Zn(2+)</name>
        <dbReference type="ChEBI" id="CHEBI:29105"/>
    </cofactor>
</comment>
<keyword evidence="7" id="KW-1185">Reference proteome</keyword>
<dbReference type="InterPro" id="IPR013149">
    <property type="entry name" value="ADH-like_C"/>
</dbReference>